<protein>
    <submittedName>
        <fullName evidence="1">Uncharacterized protein</fullName>
    </submittedName>
</protein>
<reference evidence="1 2" key="1">
    <citation type="submission" date="2022-05" db="EMBL/GenBank/DDBJ databases">
        <title>Genome Sequencing of Bee-Associated Microbes.</title>
        <authorList>
            <person name="Dunlap C."/>
        </authorList>
    </citation>
    <scope>NUCLEOTIDE SEQUENCE [LARGE SCALE GENOMIC DNA]</scope>
    <source>
        <strain evidence="1 2">NRRL B-04010</strain>
    </source>
</reference>
<accession>A0ABT4H7S3</accession>
<dbReference type="EMBL" id="JAMDNP010000138">
    <property type="protein sequence ID" value="MCY9764939.1"/>
    <property type="molecule type" value="Genomic_DNA"/>
</dbReference>
<evidence type="ECO:0000313" key="1">
    <source>
        <dbReference type="EMBL" id="MCY9764939.1"/>
    </source>
</evidence>
<dbReference type="RefSeq" id="WP_268600803.1">
    <property type="nucleotide sequence ID" value="NZ_JAMDLX010000005.1"/>
</dbReference>
<keyword evidence="2" id="KW-1185">Reference proteome</keyword>
<sequence length="59" mass="6765">MRIYDKLNGIRDFEKQMAGVCELMKRITPDAAEAIRSLAHQLGRTGLNIEQMKYPNKSL</sequence>
<organism evidence="1 2">
    <name type="scientific">Paenibacillus alvei</name>
    <name type="common">Bacillus alvei</name>
    <dbReference type="NCBI Taxonomy" id="44250"/>
    <lineage>
        <taxon>Bacteria</taxon>
        <taxon>Bacillati</taxon>
        <taxon>Bacillota</taxon>
        <taxon>Bacilli</taxon>
        <taxon>Bacillales</taxon>
        <taxon>Paenibacillaceae</taxon>
        <taxon>Paenibacillus</taxon>
    </lineage>
</organism>
<name>A0ABT4H7S3_PAEAL</name>
<dbReference type="Proteomes" id="UP001527181">
    <property type="component" value="Unassembled WGS sequence"/>
</dbReference>
<comment type="caution">
    <text evidence="1">The sequence shown here is derived from an EMBL/GenBank/DDBJ whole genome shotgun (WGS) entry which is preliminary data.</text>
</comment>
<gene>
    <name evidence="1" type="ORF">M5X12_31060</name>
</gene>
<proteinExistence type="predicted"/>
<evidence type="ECO:0000313" key="2">
    <source>
        <dbReference type="Proteomes" id="UP001527181"/>
    </source>
</evidence>